<keyword evidence="7 10" id="KW-1133">Transmembrane helix</keyword>
<keyword evidence="13" id="KW-1185">Reference proteome</keyword>
<feature type="transmembrane region" description="Helical" evidence="10">
    <location>
        <begin position="497"/>
        <end position="521"/>
    </location>
</feature>
<reference evidence="12 13" key="1">
    <citation type="submission" date="2024-05" db="EMBL/GenBank/DDBJ databases">
        <title>A draft genome resource for the thread blight pathogen Marasmius tenuissimus strain MS-2.</title>
        <authorList>
            <person name="Yulfo-Soto G.E."/>
            <person name="Baruah I.K."/>
            <person name="Amoako-Attah I."/>
            <person name="Bukari Y."/>
            <person name="Meinhardt L.W."/>
            <person name="Bailey B.A."/>
            <person name="Cohen S.P."/>
        </authorList>
    </citation>
    <scope>NUCLEOTIDE SEQUENCE [LARGE SCALE GENOMIC DNA]</scope>
    <source>
        <strain evidence="12 13">MS-2</strain>
    </source>
</reference>
<feature type="transmembrane region" description="Helical" evidence="10">
    <location>
        <begin position="635"/>
        <end position="655"/>
    </location>
</feature>
<feature type="region of interest" description="Disordered" evidence="11">
    <location>
        <begin position="153"/>
        <end position="193"/>
    </location>
</feature>
<comment type="similarity">
    <text evidence="2 10">Belongs to the TrkH potassium transport family.</text>
</comment>
<keyword evidence="3 10" id="KW-0813">Transport</keyword>
<protein>
    <recommendedName>
        <fullName evidence="10">Potassium transport protein</fullName>
    </recommendedName>
</protein>
<dbReference type="InterPro" id="IPR004773">
    <property type="entry name" value="K/Na_transp_Trk1/HKT1"/>
</dbReference>
<evidence type="ECO:0000313" key="12">
    <source>
        <dbReference type="EMBL" id="KAL0072467.1"/>
    </source>
</evidence>
<accession>A0ABR3AEW6</accession>
<gene>
    <name evidence="12" type="ORF">AAF712_000230</name>
</gene>
<dbReference type="PANTHER" id="PTHR31064">
    <property type="entry name" value="POTASSIUM TRANSPORT PROTEIN DDB_G0292412-RELATED"/>
    <property type="match status" value="1"/>
</dbReference>
<keyword evidence="8 10" id="KW-0406">Ion transport</keyword>
<organism evidence="12 13">
    <name type="scientific">Marasmius tenuissimus</name>
    <dbReference type="NCBI Taxonomy" id="585030"/>
    <lineage>
        <taxon>Eukaryota</taxon>
        <taxon>Fungi</taxon>
        <taxon>Dikarya</taxon>
        <taxon>Basidiomycota</taxon>
        <taxon>Agaricomycotina</taxon>
        <taxon>Agaricomycetes</taxon>
        <taxon>Agaricomycetidae</taxon>
        <taxon>Agaricales</taxon>
        <taxon>Marasmiineae</taxon>
        <taxon>Marasmiaceae</taxon>
        <taxon>Marasmius</taxon>
    </lineage>
</organism>
<comment type="caution">
    <text evidence="12">The sequence shown here is derived from an EMBL/GenBank/DDBJ whole genome shotgun (WGS) entry which is preliminary data.</text>
</comment>
<feature type="compositionally biased region" description="Basic and acidic residues" evidence="11">
    <location>
        <begin position="155"/>
        <end position="186"/>
    </location>
</feature>
<dbReference type="Pfam" id="PF02386">
    <property type="entry name" value="TrkH"/>
    <property type="match status" value="2"/>
</dbReference>
<feature type="region of interest" description="Disordered" evidence="11">
    <location>
        <begin position="248"/>
        <end position="384"/>
    </location>
</feature>
<keyword evidence="9 10" id="KW-0472">Membrane</keyword>
<evidence type="ECO:0000256" key="11">
    <source>
        <dbReference type="SAM" id="MobiDB-lite"/>
    </source>
</evidence>
<dbReference type="InterPro" id="IPR051143">
    <property type="entry name" value="TrkH_K-transport"/>
</dbReference>
<dbReference type="PIRSF" id="PIRSF002450">
    <property type="entry name" value="K+_transpter_TRK"/>
    <property type="match status" value="1"/>
</dbReference>
<feature type="transmembrane region" description="Helical" evidence="10">
    <location>
        <begin position="795"/>
        <end position="814"/>
    </location>
</feature>
<evidence type="ECO:0000256" key="1">
    <source>
        <dbReference type="ARBA" id="ARBA00004141"/>
    </source>
</evidence>
<feature type="transmembrane region" description="Helical" evidence="10">
    <location>
        <begin position="573"/>
        <end position="600"/>
    </location>
</feature>
<keyword evidence="5 10" id="KW-0812">Transmembrane</keyword>
<evidence type="ECO:0000256" key="2">
    <source>
        <dbReference type="ARBA" id="ARBA00009137"/>
    </source>
</evidence>
<feature type="transmembrane region" description="Helical" evidence="10">
    <location>
        <begin position="80"/>
        <end position="101"/>
    </location>
</feature>
<dbReference type="PANTHER" id="PTHR31064:SF30">
    <property type="entry name" value="HIGH-AFFINITY POTASSIUM TRANSPORT PROTEIN-RELATED"/>
    <property type="match status" value="1"/>
</dbReference>
<evidence type="ECO:0000256" key="5">
    <source>
        <dbReference type="ARBA" id="ARBA00022692"/>
    </source>
</evidence>
<dbReference type="InterPro" id="IPR003445">
    <property type="entry name" value="Cat_transpt"/>
</dbReference>
<evidence type="ECO:0000256" key="7">
    <source>
        <dbReference type="ARBA" id="ARBA00022989"/>
    </source>
</evidence>
<evidence type="ECO:0000256" key="6">
    <source>
        <dbReference type="ARBA" id="ARBA00022958"/>
    </source>
</evidence>
<proteinExistence type="inferred from homology"/>
<feature type="compositionally biased region" description="Basic and acidic residues" evidence="11">
    <location>
        <begin position="351"/>
        <end position="367"/>
    </location>
</feature>
<dbReference type="EMBL" id="JBBXMP010000001">
    <property type="protein sequence ID" value="KAL0072467.1"/>
    <property type="molecule type" value="Genomic_DNA"/>
</dbReference>
<feature type="transmembrane region" description="Helical" evidence="10">
    <location>
        <begin position="771"/>
        <end position="789"/>
    </location>
</feature>
<feature type="compositionally biased region" description="Polar residues" evidence="11">
    <location>
        <begin position="308"/>
        <end position="326"/>
    </location>
</feature>
<evidence type="ECO:0000256" key="9">
    <source>
        <dbReference type="ARBA" id="ARBA00023136"/>
    </source>
</evidence>
<keyword evidence="4 10" id="KW-0633">Potassium transport</keyword>
<evidence type="ECO:0000256" key="3">
    <source>
        <dbReference type="ARBA" id="ARBA00022448"/>
    </source>
</evidence>
<comment type="subcellular location">
    <subcellularLocation>
        <location evidence="1">Membrane</location>
        <topology evidence="1">Multi-pass membrane protein</topology>
    </subcellularLocation>
</comment>
<evidence type="ECO:0000256" key="4">
    <source>
        <dbReference type="ARBA" id="ARBA00022538"/>
    </source>
</evidence>
<keyword evidence="6 10" id="KW-0630">Potassium</keyword>
<name>A0ABR3AEW6_9AGAR</name>
<sequence length="936" mass="105338">MSTKGFGTGQWRSVKKHLNFYRVHSLFFTFTPLIFSGIFYASNGQNHISYIDSLFNCVSAMTVCGLATVDLSSLTPWQQAILFIQMCLGTPVLVSWVMVYIRKYYFEKKFEYIIKAAATPRGPSPDGTDSITNQDQSNNTFWARRIFGVINSNKSRKDGKHDSIPDEQKQHQQESPKFKSEKEKHAHGNGGGFAKRVRTDMIRRMDDAPKLVNPSGWISEGDRIPMKRFGTMQSTHQTQDRRLSFATPTMVESRSAPSVRRMSVARRLSDPGSPPKTPADAVPMHRFETVSPQSRSPPVSPTYPYAQSPPSNMPTSPTLPRTQTVEFSLPRRRPTRVAPINQQATQEEGLEPERPAPEPIQPDDRRSIYRSSSQHAPPPFMSYPTNHTYSTYIPGPGPKPRKHSGFGGFPMPHEIIRSIIKKFFPTFGRKLTRTVTIPRTMTITSHHGSSGAGLAPGTRAVPYVSFETVVGRNSAFPMLSEDQLEELGGVEYRALNALLWIVAGYHILAQLIPFVIIAPYISQSKWHDAFTPPALHRKVNPVWFALFQTVSSYTNTGTSLVDTSMLPFQNAYVMILLMIFLILAGNTAFPIFLRFTIWILTKLVPKTSRANETLHFLLDHPRRCFIYLFPSHQTWFLLTIVIGLTFTDWFFFMVLDIGTPAIEAIPLGTRFVIGLLQGVAVRAAGFGIVPLAALAPAVKVLYVVMMYISVYPIAMSVRSTNVYEEQSLGIYGPQENDEEGSFSAAGHGHSRVTVWSSYLAMHARRQLAFDMWWLCLALFLVCIIERSNLEDPNSATWFNVFNIIFELVSAYGTVGLEFGHSYRMDSSFYGYALHTLKDPKQANFSMSGSFRPLSKLIVCVVMLRGRHRGLPVAIDRAVMLPQEFHKNDDNANDDTASQFYARSTGRQSILMHNYSISNGYPRGEPSIVEEDRDPVR</sequence>
<dbReference type="Proteomes" id="UP001437256">
    <property type="component" value="Unassembled WGS sequence"/>
</dbReference>
<evidence type="ECO:0000313" key="13">
    <source>
        <dbReference type="Proteomes" id="UP001437256"/>
    </source>
</evidence>
<feature type="transmembrane region" description="Helical" evidence="10">
    <location>
        <begin position="20"/>
        <end position="41"/>
    </location>
</feature>
<dbReference type="NCBIfam" id="TIGR00934">
    <property type="entry name" value="2a38euk"/>
    <property type="match status" value="1"/>
</dbReference>
<dbReference type="InterPro" id="IPR015958">
    <property type="entry name" value="Trk1_fungi"/>
</dbReference>
<evidence type="ECO:0000256" key="8">
    <source>
        <dbReference type="ARBA" id="ARBA00023065"/>
    </source>
</evidence>
<feature type="transmembrane region" description="Helical" evidence="10">
    <location>
        <begin position="667"/>
        <end position="694"/>
    </location>
</feature>
<evidence type="ECO:0000256" key="10">
    <source>
        <dbReference type="PIRNR" id="PIRNR002450"/>
    </source>
</evidence>